<feature type="non-terminal residue" evidence="1">
    <location>
        <position position="70"/>
    </location>
</feature>
<evidence type="ECO:0008006" key="3">
    <source>
        <dbReference type="Google" id="ProtNLM"/>
    </source>
</evidence>
<sequence length="70" mass="8071">MRDVPFELLETIISYISDNRTLCALCLTNRTLGSISEKKLYLAMKNRTDPRVQTEFLMTIIQSPQLAEHV</sequence>
<protein>
    <recommendedName>
        <fullName evidence="3">F-box domain-containing protein</fullName>
    </recommendedName>
</protein>
<dbReference type="AlphaFoldDB" id="A0A9P5NB44"/>
<dbReference type="Proteomes" id="UP000724874">
    <property type="component" value="Unassembled WGS sequence"/>
</dbReference>
<dbReference type="EMBL" id="JADNYJ010000176">
    <property type="protein sequence ID" value="KAF8876983.1"/>
    <property type="molecule type" value="Genomic_DNA"/>
</dbReference>
<keyword evidence="2" id="KW-1185">Reference proteome</keyword>
<evidence type="ECO:0000313" key="2">
    <source>
        <dbReference type="Proteomes" id="UP000724874"/>
    </source>
</evidence>
<evidence type="ECO:0000313" key="1">
    <source>
        <dbReference type="EMBL" id="KAF8876983.1"/>
    </source>
</evidence>
<reference evidence="1" key="1">
    <citation type="submission" date="2020-11" db="EMBL/GenBank/DDBJ databases">
        <authorList>
            <consortium name="DOE Joint Genome Institute"/>
            <person name="Ahrendt S."/>
            <person name="Riley R."/>
            <person name="Andreopoulos W."/>
            <person name="LaButti K."/>
            <person name="Pangilinan J."/>
            <person name="Ruiz-duenas F.J."/>
            <person name="Barrasa J.M."/>
            <person name="Sanchez-Garcia M."/>
            <person name="Camarero S."/>
            <person name="Miyauchi S."/>
            <person name="Serrano A."/>
            <person name="Linde D."/>
            <person name="Babiker R."/>
            <person name="Drula E."/>
            <person name="Ayuso-Fernandez I."/>
            <person name="Pacheco R."/>
            <person name="Padilla G."/>
            <person name="Ferreira P."/>
            <person name="Barriuso J."/>
            <person name="Kellner H."/>
            <person name="Castanera R."/>
            <person name="Alfaro M."/>
            <person name="Ramirez L."/>
            <person name="Pisabarro A.G."/>
            <person name="Kuo A."/>
            <person name="Tritt A."/>
            <person name="Lipzen A."/>
            <person name="He G."/>
            <person name="Yan M."/>
            <person name="Ng V."/>
            <person name="Cullen D."/>
            <person name="Martin F."/>
            <person name="Rosso M.-N."/>
            <person name="Henrissat B."/>
            <person name="Hibbett D."/>
            <person name="Martinez A.T."/>
            <person name="Grigoriev I.V."/>
        </authorList>
    </citation>
    <scope>NUCLEOTIDE SEQUENCE</scope>
    <source>
        <strain evidence="1">AH 44721</strain>
    </source>
</reference>
<name>A0A9P5NB44_GYMJU</name>
<comment type="caution">
    <text evidence="1">The sequence shown here is derived from an EMBL/GenBank/DDBJ whole genome shotgun (WGS) entry which is preliminary data.</text>
</comment>
<organism evidence="1 2">
    <name type="scientific">Gymnopilus junonius</name>
    <name type="common">Spectacular rustgill mushroom</name>
    <name type="synonym">Gymnopilus spectabilis subsp. junonius</name>
    <dbReference type="NCBI Taxonomy" id="109634"/>
    <lineage>
        <taxon>Eukaryota</taxon>
        <taxon>Fungi</taxon>
        <taxon>Dikarya</taxon>
        <taxon>Basidiomycota</taxon>
        <taxon>Agaricomycotina</taxon>
        <taxon>Agaricomycetes</taxon>
        <taxon>Agaricomycetidae</taxon>
        <taxon>Agaricales</taxon>
        <taxon>Agaricineae</taxon>
        <taxon>Hymenogastraceae</taxon>
        <taxon>Gymnopilus</taxon>
    </lineage>
</organism>
<gene>
    <name evidence="1" type="ORF">CPB84DRAFT_1795473</name>
</gene>
<proteinExistence type="predicted"/>
<accession>A0A9P5NB44</accession>